<sequence length="208" mass="21239">MMHKRMITAIAAVAALGVAGVTAAQAVAAPAGVSSIAVSASSVADDGRAVFAGIFFLQGEVGAELSKSPAFSDPAGWMAENDTDEARSEVGALIEEIQAGQPGFFGEFGDRMRSGDPRKVESALDEAGAVLAEYVAKTEGGLKDVAAGDGRGQGRCVLNVAVAGNVVLALNVVNVANVINKVNLWVAPADQDLSKEETIRDLTQLLAA</sequence>
<name>A0A345HUJ5_9ACTN</name>
<keyword evidence="1" id="KW-0732">Signal</keyword>
<dbReference type="KEGG" id="spad:DVK44_24910"/>
<dbReference type="EMBL" id="CP031194">
    <property type="protein sequence ID" value="AXG80369.1"/>
    <property type="molecule type" value="Genomic_DNA"/>
</dbReference>
<dbReference type="Pfam" id="PF26137">
    <property type="entry name" value="Toxin_SdpC"/>
    <property type="match status" value="1"/>
</dbReference>
<dbReference type="OrthoDB" id="2928270at2"/>
<dbReference type="InterPro" id="IPR023888">
    <property type="entry name" value="SdpC-like"/>
</dbReference>
<accession>A0A345HUJ5</accession>
<protein>
    <recommendedName>
        <fullName evidence="4">Sporulation delaying protein family toxin</fullName>
    </recommendedName>
</protein>
<dbReference type="Proteomes" id="UP000253868">
    <property type="component" value="Chromosome"/>
</dbReference>
<keyword evidence="3" id="KW-1185">Reference proteome</keyword>
<gene>
    <name evidence="2" type="ORF">DVK44_24910</name>
</gene>
<dbReference type="AlphaFoldDB" id="A0A345HUJ5"/>
<evidence type="ECO:0000313" key="3">
    <source>
        <dbReference type="Proteomes" id="UP000253868"/>
    </source>
</evidence>
<reference evidence="3" key="1">
    <citation type="submission" date="2018-07" db="EMBL/GenBank/DDBJ databases">
        <authorList>
            <person name="Zhao J."/>
        </authorList>
    </citation>
    <scope>NUCLEOTIDE SEQUENCE [LARGE SCALE GENOMIC DNA]</scope>
    <source>
        <strain evidence="3">GSSD-12</strain>
    </source>
</reference>
<feature type="signal peptide" evidence="1">
    <location>
        <begin position="1"/>
        <end position="26"/>
    </location>
</feature>
<organism evidence="2 3">
    <name type="scientific">Streptomyces paludis</name>
    <dbReference type="NCBI Taxonomy" id="2282738"/>
    <lineage>
        <taxon>Bacteria</taxon>
        <taxon>Bacillati</taxon>
        <taxon>Actinomycetota</taxon>
        <taxon>Actinomycetes</taxon>
        <taxon>Kitasatosporales</taxon>
        <taxon>Streptomycetaceae</taxon>
        <taxon>Streptomyces</taxon>
    </lineage>
</organism>
<feature type="chain" id="PRO_5016988715" description="Sporulation delaying protein family toxin" evidence="1">
    <location>
        <begin position="27"/>
        <end position="208"/>
    </location>
</feature>
<evidence type="ECO:0008006" key="4">
    <source>
        <dbReference type="Google" id="ProtNLM"/>
    </source>
</evidence>
<evidence type="ECO:0000256" key="1">
    <source>
        <dbReference type="SAM" id="SignalP"/>
    </source>
</evidence>
<evidence type="ECO:0000313" key="2">
    <source>
        <dbReference type="EMBL" id="AXG80369.1"/>
    </source>
</evidence>
<proteinExistence type="predicted"/>